<reference evidence="1 2" key="1">
    <citation type="submission" date="2017-04" db="EMBL/GenBank/DDBJ databases">
        <title>Comparative genome analysis of Subtercola boreus.</title>
        <authorList>
            <person name="Cho Y.-J."/>
            <person name="Cho A."/>
            <person name="Kim O.-S."/>
            <person name="Lee J.-I."/>
        </authorList>
    </citation>
    <scope>NUCLEOTIDE SEQUENCE [LARGE SCALE GENOMIC DNA]</scope>
    <source>
        <strain evidence="1 2">K300</strain>
    </source>
</reference>
<dbReference type="EMBL" id="NBWZ01000001">
    <property type="protein sequence ID" value="RFA08345.1"/>
    <property type="molecule type" value="Genomic_DNA"/>
</dbReference>
<proteinExistence type="predicted"/>
<dbReference type="AlphaFoldDB" id="A0A3E0VFC0"/>
<comment type="caution">
    <text evidence="1">The sequence shown here is derived from an EMBL/GenBank/DDBJ whole genome shotgun (WGS) entry which is preliminary data.</text>
</comment>
<evidence type="ECO:0000313" key="2">
    <source>
        <dbReference type="Proteomes" id="UP000256486"/>
    </source>
</evidence>
<dbReference type="Proteomes" id="UP000256486">
    <property type="component" value="Unassembled WGS sequence"/>
</dbReference>
<gene>
    <name evidence="1" type="ORF">B7R54_03215</name>
</gene>
<dbReference type="RefSeq" id="WP_116413755.1">
    <property type="nucleotide sequence ID" value="NZ_NBWZ01000001.1"/>
</dbReference>
<organism evidence="1 2">
    <name type="scientific">Subtercola boreus</name>
    <dbReference type="NCBI Taxonomy" id="120213"/>
    <lineage>
        <taxon>Bacteria</taxon>
        <taxon>Bacillati</taxon>
        <taxon>Actinomycetota</taxon>
        <taxon>Actinomycetes</taxon>
        <taxon>Micrococcales</taxon>
        <taxon>Microbacteriaceae</taxon>
        <taxon>Subtercola</taxon>
    </lineage>
</organism>
<evidence type="ECO:0000313" key="1">
    <source>
        <dbReference type="EMBL" id="RFA08345.1"/>
    </source>
</evidence>
<sequence length="127" mass="14333">MLLKRRHHQLVRLRELDDLGPLLISTGDSRDRVRAIADAQATFGGAAQARIVSRRFEGRRSLYVVLRYTSSRVTIGTLDPVVSRKIAWRVRILALNNRVVTCPASIDADRHSPTYLDVWLNSPSAEL</sequence>
<keyword evidence="2" id="KW-1185">Reference proteome</keyword>
<accession>A0A3E0VFC0</accession>
<name>A0A3E0VFC0_9MICO</name>
<protein>
    <submittedName>
        <fullName evidence="1">Uncharacterized protein</fullName>
    </submittedName>
</protein>